<reference evidence="8 10" key="2">
    <citation type="journal article" date="2018" name="Plant J.">
        <title>The Physcomitrella patens chromosome-scale assembly reveals moss genome structure and evolution.</title>
        <authorList>
            <person name="Lang D."/>
            <person name="Ullrich K.K."/>
            <person name="Murat F."/>
            <person name="Fuchs J."/>
            <person name="Jenkins J."/>
            <person name="Haas F.B."/>
            <person name="Piednoel M."/>
            <person name="Gundlach H."/>
            <person name="Van Bel M."/>
            <person name="Meyberg R."/>
            <person name="Vives C."/>
            <person name="Morata J."/>
            <person name="Symeonidi A."/>
            <person name="Hiss M."/>
            <person name="Muchero W."/>
            <person name="Kamisugi Y."/>
            <person name="Saleh O."/>
            <person name="Blanc G."/>
            <person name="Decker E.L."/>
            <person name="van Gessel N."/>
            <person name="Grimwood J."/>
            <person name="Hayes R.D."/>
            <person name="Graham S.W."/>
            <person name="Gunter L.E."/>
            <person name="McDaniel S.F."/>
            <person name="Hoernstein S.N.W."/>
            <person name="Larsson A."/>
            <person name="Li F.W."/>
            <person name="Perroud P.F."/>
            <person name="Phillips J."/>
            <person name="Ranjan P."/>
            <person name="Rokshar D.S."/>
            <person name="Rothfels C.J."/>
            <person name="Schneider L."/>
            <person name="Shu S."/>
            <person name="Stevenson D.W."/>
            <person name="Thummler F."/>
            <person name="Tillich M."/>
            <person name="Villarreal Aguilar J.C."/>
            <person name="Widiez T."/>
            <person name="Wong G.K."/>
            <person name="Wymore A."/>
            <person name="Zhang Y."/>
            <person name="Zimmer A.D."/>
            <person name="Quatrano R.S."/>
            <person name="Mayer K.F.X."/>
            <person name="Goodstein D."/>
            <person name="Casacuberta J.M."/>
            <person name="Vandepoele K."/>
            <person name="Reski R."/>
            <person name="Cuming A.C."/>
            <person name="Tuskan G.A."/>
            <person name="Maumus F."/>
            <person name="Salse J."/>
            <person name="Schmutz J."/>
            <person name="Rensing S.A."/>
        </authorList>
    </citation>
    <scope>NUCLEOTIDE SEQUENCE [LARGE SCALE GENOMIC DNA]</scope>
    <source>
        <strain evidence="9 10">cv. Gransden 2004</strain>
    </source>
</reference>
<dbReference type="EnsemblPlants" id="Pp3c14_11270V3.2">
    <property type="protein sequence ID" value="Pp3c14_11270V3.2"/>
    <property type="gene ID" value="Pp3c14_11270"/>
</dbReference>
<evidence type="ECO:0000256" key="1">
    <source>
        <dbReference type="ARBA" id="ARBA00004613"/>
    </source>
</evidence>
<keyword evidence="6" id="KW-0443">Lipid metabolism</keyword>
<organism evidence="8">
    <name type="scientific">Physcomitrium patens</name>
    <name type="common">Spreading-leaved earth moss</name>
    <name type="synonym">Physcomitrella patens</name>
    <dbReference type="NCBI Taxonomy" id="3218"/>
    <lineage>
        <taxon>Eukaryota</taxon>
        <taxon>Viridiplantae</taxon>
        <taxon>Streptophyta</taxon>
        <taxon>Embryophyta</taxon>
        <taxon>Bryophyta</taxon>
        <taxon>Bryophytina</taxon>
        <taxon>Bryopsida</taxon>
        <taxon>Funariidae</taxon>
        <taxon>Funariales</taxon>
        <taxon>Funariaceae</taxon>
        <taxon>Physcomitrium</taxon>
    </lineage>
</organism>
<name>A0A2K1JHC4_PHYPA</name>
<reference evidence="9" key="3">
    <citation type="submission" date="2020-12" db="UniProtKB">
        <authorList>
            <consortium name="EnsemblPlants"/>
        </authorList>
    </citation>
    <scope>IDENTIFICATION</scope>
</reference>
<dbReference type="Pfam" id="PF00657">
    <property type="entry name" value="Lipase_GDSL"/>
    <property type="match status" value="1"/>
</dbReference>
<keyword evidence="3" id="KW-0964">Secreted</keyword>
<dbReference type="PaxDb" id="3218-PP1S36_315V6.1"/>
<evidence type="ECO:0000256" key="7">
    <source>
        <dbReference type="SAM" id="SignalP"/>
    </source>
</evidence>
<dbReference type="FunCoup" id="A0A2K1JHC4">
    <property type="interactions" value="26"/>
</dbReference>
<keyword evidence="6" id="KW-0442">Lipid degradation</keyword>
<keyword evidence="4 7" id="KW-0732">Signal</keyword>
<dbReference type="EMBL" id="ABEU02000014">
    <property type="protein sequence ID" value="PNR40948.1"/>
    <property type="molecule type" value="Genomic_DNA"/>
</dbReference>
<keyword evidence="5" id="KW-0378">Hydrolase</keyword>
<protein>
    <submittedName>
        <fullName evidence="8 9">Uncharacterized protein</fullName>
    </submittedName>
</protein>
<dbReference type="Gene3D" id="3.40.50.1110">
    <property type="entry name" value="SGNH hydrolase"/>
    <property type="match status" value="1"/>
</dbReference>
<proteinExistence type="inferred from homology"/>
<reference evidence="8 10" key="1">
    <citation type="journal article" date="2008" name="Science">
        <title>The Physcomitrella genome reveals evolutionary insights into the conquest of land by plants.</title>
        <authorList>
            <person name="Rensing S."/>
            <person name="Lang D."/>
            <person name="Zimmer A."/>
            <person name="Terry A."/>
            <person name="Salamov A."/>
            <person name="Shapiro H."/>
            <person name="Nishiyama T."/>
            <person name="Perroud P.-F."/>
            <person name="Lindquist E."/>
            <person name="Kamisugi Y."/>
            <person name="Tanahashi T."/>
            <person name="Sakakibara K."/>
            <person name="Fujita T."/>
            <person name="Oishi K."/>
            <person name="Shin-I T."/>
            <person name="Kuroki Y."/>
            <person name="Toyoda A."/>
            <person name="Suzuki Y."/>
            <person name="Hashimoto A."/>
            <person name="Yamaguchi K."/>
            <person name="Sugano A."/>
            <person name="Kohara Y."/>
            <person name="Fujiyama A."/>
            <person name="Anterola A."/>
            <person name="Aoki S."/>
            <person name="Ashton N."/>
            <person name="Barbazuk W.B."/>
            <person name="Barker E."/>
            <person name="Bennetzen J."/>
            <person name="Bezanilla M."/>
            <person name="Blankenship R."/>
            <person name="Cho S.H."/>
            <person name="Dutcher S."/>
            <person name="Estelle M."/>
            <person name="Fawcett J.A."/>
            <person name="Gundlach H."/>
            <person name="Hanada K."/>
            <person name="Heyl A."/>
            <person name="Hicks K.A."/>
            <person name="Hugh J."/>
            <person name="Lohr M."/>
            <person name="Mayer K."/>
            <person name="Melkozernov A."/>
            <person name="Murata T."/>
            <person name="Nelson D."/>
            <person name="Pils B."/>
            <person name="Prigge M."/>
            <person name="Reiss B."/>
            <person name="Renner T."/>
            <person name="Rombauts S."/>
            <person name="Rushton P."/>
            <person name="Sanderfoot A."/>
            <person name="Schween G."/>
            <person name="Shiu S.-H."/>
            <person name="Stueber K."/>
            <person name="Theodoulou F.L."/>
            <person name="Tu H."/>
            <person name="Van de Peer Y."/>
            <person name="Verrier P.J."/>
            <person name="Waters E."/>
            <person name="Wood A."/>
            <person name="Yang L."/>
            <person name="Cove D."/>
            <person name="Cuming A."/>
            <person name="Hasebe M."/>
            <person name="Lucas S."/>
            <person name="Mishler D.B."/>
            <person name="Reski R."/>
            <person name="Grigoriev I."/>
            <person name="Quatrano R.S."/>
            <person name="Boore J.L."/>
        </authorList>
    </citation>
    <scope>NUCLEOTIDE SEQUENCE [LARGE SCALE GENOMIC DNA]</scope>
    <source>
        <strain evidence="9 10">cv. Gransden 2004</strain>
    </source>
</reference>
<evidence type="ECO:0000256" key="3">
    <source>
        <dbReference type="ARBA" id="ARBA00022525"/>
    </source>
</evidence>
<dbReference type="CDD" id="cd01837">
    <property type="entry name" value="SGNH_plant_lipase_like"/>
    <property type="match status" value="1"/>
</dbReference>
<dbReference type="InterPro" id="IPR001087">
    <property type="entry name" value="GDSL"/>
</dbReference>
<dbReference type="Gramene" id="Pp3c14_11270V3.1">
    <property type="protein sequence ID" value="Pp3c14_11270V3.1"/>
    <property type="gene ID" value="Pp3c14_11270"/>
</dbReference>
<keyword evidence="10" id="KW-1185">Reference proteome</keyword>
<dbReference type="EnsemblPlants" id="Pp3c14_11270V3.1">
    <property type="protein sequence ID" value="Pp3c14_11270V3.1"/>
    <property type="gene ID" value="Pp3c14_11270"/>
</dbReference>
<dbReference type="GO" id="GO:0005576">
    <property type="term" value="C:extracellular region"/>
    <property type="evidence" value="ECO:0007669"/>
    <property type="project" value="UniProtKB-SubCell"/>
</dbReference>
<sequence>MELLQQICVRYALLTCMLLFCPFSSAAPANFVFGDSLVDIGNNNFLVLSLAKANLYPNGIDLGNGVPTGRFCNGRTVPDIIFEKLGVPIPKEYLNPTTRGSVILNGVNYASGAGGILDSTGSNYIQRLSFNKQLSYFQKTKEDITNMIGPQRTEKLLNDAIFVVVFGSNDYINNYLLTNSATSQQYTPSKYQDLLISTFHGQLSTLHNLGARKFVVTDLGPLGCLPSQIVRNNTVGTCLDYINDYAKNYNAALKPMLNQLTSALPGSIFCYGEVNAAIQQFITNRPNYGFDVINAGCCGLGPLNGQLGCLPGANLCTNRINHLFWDPFHPTDSANAILAERFFSGGPDAISPYNIQQLVSM</sequence>
<dbReference type="OrthoDB" id="1600564at2759"/>
<evidence type="ECO:0000313" key="8">
    <source>
        <dbReference type="EMBL" id="PNR40948.1"/>
    </source>
</evidence>
<dbReference type="GO" id="GO:0016788">
    <property type="term" value="F:hydrolase activity, acting on ester bonds"/>
    <property type="evidence" value="ECO:0007669"/>
    <property type="project" value="InterPro"/>
</dbReference>
<dbReference type="SUPFAM" id="SSF52266">
    <property type="entry name" value="SGNH hydrolase"/>
    <property type="match status" value="1"/>
</dbReference>
<evidence type="ECO:0000313" key="10">
    <source>
        <dbReference type="Proteomes" id="UP000006727"/>
    </source>
</evidence>
<dbReference type="PANTHER" id="PTHR45650">
    <property type="entry name" value="GDSL-LIKE LIPASE/ACYLHYDROLASE-RELATED"/>
    <property type="match status" value="1"/>
</dbReference>
<comment type="subcellular location">
    <subcellularLocation>
        <location evidence="1">Secreted</location>
    </subcellularLocation>
</comment>
<dbReference type="InterPro" id="IPR051238">
    <property type="entry name" value="GDSL_esterase/lipase"/>
</dbReference>
<evidence type="ECO:0000256" key="4">
    <source>
        <dbReference type="ARBA" id="ARBA00022729"/>
    </source>
</evidence>
<dbReference type="STRING" id="3218.A0A2K1JHC4"/>
<feature type="chain" id="PRO_5043158106" evidence="7">
    <location>
        <begin position="27"/>
        <end position="361"/>
    </location>
</feature>
<dbReference type="OMA" id="CLDYIND"/>
<dbReference type="GO" id="GO:0016042">
    <property type="term" value="P:lipid catabolic process"/>
    <property type="evidence" value="ECO:0007669"/>
    <property type="project" value="UniProtKB-KW"/>
</dbReference>
<comment type="similarity">
    <text evidence="2">Belongs to the 'GDSL' lipolytic enzyme family.</text>
</comment>
<evidence type="ECO:0000256" key="6">
    <source>
        <dbReference type="ARBA" id="ARBA00022963"/>
    </source>
</evidence>
<evidence type="ECO:0000256" key="5">
    <source>
        <dbReference type="ARBA" id="ARBA00022801"/>
    </source>
</evidence>
<dbReference type="InterPro" id="IPR036514">
    <property type="entry name" value="SGNH_hydro_sf"/>
</dbReference>
<dbReference type="AlphaFoldDB" id="A0A2K1JHC4"/>
<gene>
    <name evidence="9" type="primary">LOC112291233</name>
    <name evidence="8" type="ORF">PHYPA_018351</name>
</gene>
<feature type="signal peptide" evidence="7">
    <location>
        <begin position="1"/>
        <end position="26"/>
    </location>
</feature>
<accession>A0A2K1JHC4</accession>
<evidence type="ECO:0000256" key="2">
    <source>
        <dbReference type="ARBA" id="ARBA00008668"/>
    </source>
</evidence>
<dbReference type="Gramene" id="Pp3c14_11270V3.2">
    <property type="protein sequence ID" value="Pp3c14_11270V3.2"/>
    <property type="gene ID" value="Pp3c14_11270"/>
</dbReference>
<dbReference type="Proteomes" id="UP000006727">
    <property type="component" value="Chromosome 14"/>
</dbReference>
<dbReference type="InterPro" id="IPR035669">
    <property type="entry name" value="SGNH_plant_lipase-like"/>
</dbReference>
<evidence type="ECO:0000313" key="9">
    <source>
        <dbReference type="EnsemblPlants" id="Pp3c14_11270V3.1"/>
    </source>
</evidence>